<dbReference type="InterPro" id="IPR036526">
    <property type="entry name" value="C-N_Hydrolase_sf"/>
</dbReference>
<evidence type="ECO:0000256" key="8">
    <source>
        <dbReference type="ARBA" id="ARBA00023027"/>
    </source>
</evidence>
<evidence type="ECO:0000256" key="6">
    <source>
        <dbReference type="ARBA" id="ARBA00022741"/>
    </source>
</evidence>
<keyword evidence="5 10" id="KW-0436">Ligase</keyword>
<evidence type="ECO:0000259" key="11">
    <source>
        <dbReference type="PROSITE" id="PS50263"/>
    </source>
</evidence>
<comment type="pathway">
    <text evidence="1 10">Cofactor biosynthesis; NAD(+) biosynthesis; NAD(+) from deamido-NAD(+) (L-Gln route): step 1/1.</text>
</comment>
<dbReference type="GO" id="GO:0004359">
    <property type="term" value="F:glutaminase activity"/>
    <property type="evidence" value="ECO:0007669"/>
    <property type="project" value="InterPro"/>
</dbReference>
<dbReference type="GO" id="GO:0005737">
    <property type="term" value="C:cytoplasm"/>
    <property type="evidence" value="ECO:0007669"/>
    <property type="project" value="InterPro"/>
</dbReference>
<comment type="catalytic activity">
    <reaction evidence="10">
        <text>deamido-NAD(+) + L-glutamine + ATP + H2O = L-glutamate + AMP + diphosphate + NAD(+) + H(+)</text>
        <dbReference type="Rhea" id="RHEA:24384"/>
        <dbReference type="ChEBI" id="CHEBI:15377"/>
        <dbReference type="ChEBI" id="CHEBI:15378"/>
        <dbReference type="ChEBI" id="CHEBI:29985"/>
        <dbReference type="ChEBI" id="CHEBI:30616"/>
        <dbReference type="ChEBI" id="CHEBI:33019"/>
        <dbReference type="ChEBI" id="CHEBI:57540"/>
        <dbReference type="ChEBI" id="CHEBI:58359"/>
        <dbReference type="ChEBI" id="CHEBI:58437"/>
        <dbReference type="ChEBI" id="CHEBI:456215"/>
        <dbReference type="EC" id="6.3.5.1"/>
    </reaction>
</comment>
<dbReference type="PANTHER" id="PTHR23090">
    <property type="entry name" value="NH 3 /GLUTAMINE-DEPENDENT NAD + SYNTHETASE"/>
    <property type="match status" value="1"/>
</dbReference>
<dbReference type="InterPro" id="IPR014445">
    <property type="entry name" value="Gln-dep_NAD_synthase"/>
</dbReference>
<dbReference type="SUPFAM" id="SSF56317">
    <property type="entry name" value="Carbon-nitrogen hydrolase"/>
    <property type="match status" value="1"/>
</dbReference>
<dbReference type="EMBL" id="GGYP01006723">
    <property type="protein sequence ID" value="MDE51494.1"/>
    <property type="molecule type" value="Transcribed_RNA"/>
</dbReference>
<dbReference type="FunFam" id="3.40.50.620:FF:000036">
    <property type="entry name" value="Glutamine-dependent NAD(+) synthetase"/>
    <property type="match status" value="1"/>
</dbReference>
<keyword evidence="7 10" id="KW-0067">ATP-binding</keyword>
<dbReference type="GO" id="GO:0005524">
    <property type="term" value="F:ATP binding"/>
    <property type="evidence" value="ECO:0007669"/>
    <property type="project" value="UniProtKB-UniRule"/>
</dbReference>
<dbReference type="Pfam" id="PF02540">
    <property type="entry name" value="NAD_synthase"/>
    <property type="match status" value="1"/>
</dbReference>
<proteinExistence type="inferred from homology"/>
<dbReference type="InterPro" id="IPR003010">
    <property type="entry name" value="C-N_Hydrolase"/>
</dbReference>
<dbReference type="GO" id="GO:0009435">
    <property type="term" value="P:NAD+ biosynthetic process"/>
    <property type="evidence" value="ECO:0007669"/>
    <property type="project" value="UniProtKB-UniRule"/>
</dbReference>
<accession>A0A6G1SLU9</accession>
<keyword evidence="6 10" id="KW-0547">Nucleotide-binding</keyword>
<evidence type="ECO:0000256" key="5">
    <source>
        <dbReference type="ARBA" id="ARBA00022598"/>
    </source>
</evidence>
<evidence type="ECO:0000256" key="2">
    <source>
        <dbReference type="ARBA" id="ARBA00007145"/>
    </source>
</evidence>
<dbReference type="NCBIfam" id="TIGR00552">
    <property type="entry name" value="nadE"/>
    <property type="match status" value="1"/>
</dbReference>
<dbReference type="Gene3D" id="3.60.110.10">
    <property type="entry name" value="Carbon-nitrogen hydrolase"/>
    <property type="match status" value="1"/>
</dbReference>
<evidence type="ECO:0000256" key="10">
    <source>
        <dbReference type="PIRNR" id="PIRNR006630"/>
    </source>
</evidence>
<evidence type="ECO:0000256" key="1">
    <source>
        <dbReference type="ARBA" id="ARBA00005188"/>
    </source>
</evidence>
<keyword evidence="8 10" id="KW-0520">NAD</keyword>
<dbReference type="EC" id="6.3.5.1" evidence="3 10"/>
<dbReference type="AlphaFoldDB" id="A0A6G1SLU9"/>
<gene>
    <name evidence="12" type="ORF">g.11621</name>
</gene>
<protein>
    <recommendedName>
        <fullName evidence="4 10">Glutamine-dependent NAD(+) synthetase</fullName>
        <ecNumber evidence="3 10">6.3.5.1</ecNumber>
    </recommendedName>
    <alternativeName>
        <fullName evidence="9 10">NAD(+) synthase [glutamine-hydrolyzing]</fullName>
    </alternativeName>
</protein>
<feature type="domain" description="CN hydrolase" evidence="11">
    <location>
        <begin position="3"/>
        <end position="283"/>
    </location>
</feature>
<dbReference type="InterPro" id="IPR022310">
    <property type="entry name" value="NAD/GMP_synthase"/>
</dbReference>
<name>A0A6G1SLU9_9ACAR</name>
<dbReference type="PANTHER" id="PTHR23090:SF9">
    <property type="entry name" value="GLUTAMINE-DEPENDENT NAD(+) SYNTHETASE"/>
    <property type="match status" value="1"/>
</dbReference>
<dbReference type="GO" id="GO:0003952">
    <property type="term" value="F:NAD+ synthase (glutamine-hydrolyzing) activity"/>
    <property type="evidence" value="ECO:0007669"/>
    <property type="project" value="UniProtKB-UniRule"/>
</dbReference>
<dbReference type="PIRSF" id="PIRSF006630">
    <property type="entry name" value="NADS_GAT"/>
    <property type="match status" value="1"/>
</dbReference>
<evidence type="ECO:0000256" key="7">
    <source>
        <dbReference type="ARBA" id="ARBA00022840"/>
    </source>
</evidence>
<dbReference type="Gene3D" id="3.40.50.620">
    <property type="entry name" value="HUPs"/>
    <property type="match status" value="1"/>
</dbReference>
<evidence type="ECO:0000313" key="12">
    <source>
        <dbReference type="EMBL" id="MDE51494.1"/>
    </source>
</evidence>
<dbReference type="CDD" id="cd00553">
    <property type="entry name" value="NAD_synthase"/>
    <property type="match status" value="1"/>
</dbReference>
<dbReference type="SUPFAM" id="SSF52402">
    <property type="entry name" value="Adenine nucleotide alpha hydrolases-like"/>
    <property type="match status" value="1"/>
</dbReference>
<dbReference type="UniPathway" id="UPA00253">
    <property type="reaction ID" value="UER00334"/>
</dbReference>
<evidence type="ECO:0000256" key="3">
    <source>
        <dbReference type="ARBA" id="ARBA00012743"/>
    </source>
</evidence>
<organism evidence="12">
    <name type="scientific">Aceria tosichella</name>
    <name type="common">wheat curl mite</name>
    <dbReference type="NCBI Taxonomy" id="561515"/>
    <lineage>
        <taxon>Eukaryota</taxon>
        <taxon>Metazoa</taxon>
        <taxon>Ecdysozoa</taxon>
        <taxon>Arthropoda</taxon>
        <taxon>Chelicerata</taxon>
        <taxon>Arachnida</taxon>
        <taxon>Acari</taxon>
        <taxon>Acariformes</taxon>
        <taxon>Trombidiformes</taxon>
        <taxon>Prostigmata</taxon>
        <taxon>Eupodina</taxon>
        <taxon>Eriophyoidea</taxon>
        <taxon>Eriophyidae</taxon>
        <taxon>Eriophyinae</taxon>
        <taxon>Aceriini</taxon>
        <taxon>Aceria</taxon>
    </lineage>
</organism>
<sequence>MSFKIAVVTLNQWALDFEGNTRRILESIVAAHNSRAVYRVGPELEISGYSVEDGFYDEDTVFHCWRSLMDILNQTKDYDLVIDVGMPVHFKCLYNCRVICHKGRVLFIRAKTSLAKEGIYREYRHFNAWPASAGLVPYKLPSCISQDKVEYVPFGANFVLDLHDKSLGGSTMRIGWEICQELWDVKNVSSDLYDNFGCHLVVNSSGSYWELRKLANVSNMIQGISLRAGACYAFSNLVGCDGQRFVFAGKSCIFDRGNLVDMMQVDSNHLFREMHIIYHDIDPDEINEYQAQQAIRPQLAVNNSHLVWDLHEGVHICAEVNSSHKILHLSVNKRTTTAPTTISTINAKGGVKKSISHSMSLEHAIGLNPKSAPLRFEEEINCYVSLWLWDYLRRSNMRGFMVPLSGGLDSCVVAVLVYCLCNHLHKMVTKSDKIVLAYFHSCHDIPMEEMQTRLASPEHICKMILKCCYLSTRFSGQATQTRARRLCDSIGANFSVESIDDIYEQCKRIKHQGELSQQQATLLDQNLQARLRMTMTYYLSEGNRVVLATGNVDEAIMGYLTKYDCSSADINPIGGLCKEDLKSYLKYCCSDLFRDHKEFVSVVQEIIAAPPSAELTGPEQNDEEDMGITYDEISVLGKVRRGVFGCCGPRGAFKRVWRNRNKPPFNSKIRCLRLREEGQDKEEADVDLMAVELGELIKRFYRRYIRNRHKLTVLTPALHAETYSPDDNRFDHRQILFPSMSKQFDCIDEMVANIKNYGVLYAPTQLDAVKQK</sequence>
<dbReference type="InterPro" id="IPR014729">
    <property type="entry name" value="Rossmann-like_a/b/a_fold"/>
</dbReference>
<dbReference type="InterPro" id="IPR003694">
    <property type="entry name" value="NAD_synthase"/>
</dbReference>
<dbReference type="CDD" id="cd07570">
    <property type="entry name" value="GAT_Gln-NAD-synth"/>
    <property type="match status" value="1"/>
</dbReference>
<dbReference type="HAMAP" id="MF_02090">
    <property type="entry name" value="NadE_glutamine_dep"/>
    <property type="match status" value="1"/>
</dbReference>
<dbReference type="Pfam" id="PF00795">
    <property type="entry name" value="CN_hydrolase"/>
    <property type="match status" value="1"/>
</dbReference>
<dbReference type="PROSITE" id="PS50263">
    <property type="entry name" value="CN_HYDROLASE"/>
    <property type="match status" value="1"/>
</dbReference>
<comment type="similarity">
    <text evidence="2 10">In the C-terminal section; belongs to the NAD synthetase family.</text>
</comment>
<reference evidence="12" key="1">
    <citation type="submission" date="2018-10" db="EMBL/GenBank/DDBJ databases">
        <title>Transcriptome assembly of Aceria tosichella (Wheat curl mite) Type 2.</title>
        <authorList>
            <person name="Scully E.D."/>
            <person name="Geib S.M."/>
            <person name="Palmer N.A."/>
            <person name="Gupta A.K."/>
            <person name="Sarath G."/>
            <person name="Tatineni S."/>
        </authorList>
    </citation>
    <scope>NUCLEOTIDE SEQUENCE</scope>
    <source>
        <strain evidence="12">LincolnNE</strain>
    </source>
</reference>
<evidence type="ECO:0000256" key="9">
    <source>
        <dbReference type="ARBA" id="ARBA00030681"/>
    </source>
</evidence>
<evidence type="ECO:0000256" key="4">
    <source>
        <dbReference type="ARBA" id="ARBA00017309"/>
    </source>
</evidence>